<dbReference type="Proteomes" id="UP001341840">
    <property type="component" value="Unassembled WGS sequence"/>
</dbReference>
<dbReference type="EMBL" id="JASCZI010211482">
    <property type="protein sequence ID" value="MED6192752.1"/>
    <property type="molecule type" value="Genomic_DNA"/>
</dbReference>
<dbReference type="InterPro" id="IPR013955">
    <property type="entry name" value="Rep_factor-A_C"/>
</dbReference>
<evidence type="ECO:0000259" key="1">
    <source>
        <dbReference type="Pfam" id="PF08646"/>
    </source>
</evidence>
<dbReference type="PANTHER" id="PTHR47165:SF4">
    <property type="entry name" value="OS03G0429900 PROTEIN"/>
    <property type="match status" value="1"/>
</dbReference>
<gene>
    <name evidence="2" type="ORF">PIB30_013135</name>
</gene>
<reference evidence="2 3" key="1">
    <citation type="journal article" date="2023" name="Plants (Basel)">
        <title>Bridging the Gap: Combining Genomics and Transcriptomics Approaches to Understand Stylosanthes scabra, an Orphan Legume from the Brazilian Caatinga.</title>
        <authorList>
            <person name="Ferreira-Neto J.R.C."/>
            <person name="da Silva M.D."/>
            <person name="Binneck E."/>
            <person name="de Melo N.F."/>
            <person name="da Silva R.H."/>
            <person name="de Melo A.L.T.M."/>
            <person name="Pandolfi V."/>
            <person name="Bustamante F.O."/>
            <person name="Brasileiro-Vidal A.C."/>
            <person name="Benko-Iseppon A.M."/>
        </authorList>
    </citation>
    <scope>NUCLEOTIDE SEQUENCE [LARGE SCALE GENOMIC DNA]</scope>
    <source>
        <tissue evidence="2">Leaves</tissue>
    </source>
</reference>
<keyword evidence="3" id="KW-1185">Reference proteome</keyword>
<dbReference type="Pfam" id="PF08646">
    <property type="entry name" value="Rep_fac-A_C"/>
    <property type="match status" value="1"/>
</dbReference>
<accession>A0ABU6X476</accession>
<comment type="caution">
    <text evidence="2">The sequence shown here is derived from an EMBL/GenBank/DDBJ whole genome shotgun (WGS) entry which is preliminary data.</text>
</comment>
<dbReference type="Gene3D" id="2.40.50.140">
    <property type="entry name" value="Nucleic acid-binding proteins"/>
    <property type="match status" value="1"/>
</dbReference>
<feature type="domain" description="Replication factor A C-terminal" evidence="1">
    <location>
        <begin position="26"/>
        <end position="118"/>
    </location>
</feature>
<dbReference type="PANTHER" id="PTHR47165">
    <property type="entry name" value="OS03G0429900 PROTEIN"/>
    <property type="match status" value="1"/>
</dbReference>
<name>A0ABU6X476_9FABA</name>
<organism evidence="2 3">
    <name type="scientific">Stylosanthes scabra</name>
    <dbReference type="NCBI Taxonomy" id="79078"/>
    <lineage>
        <taxon>Eukaryota</taxon>
        <taxon>Viridiplantae</taxon>
        <taxon>Streptophyta</taxon>
        <taxon>Embryophyta</taxon>
        <taxon>Tracheophyta</taxon>
        <taxon>Spermatophyta</taxon>
        <taxon>Magnoliopsida</taxon>
        <taxon>eudicotyledons</taxon>
        <taxon>Gunneridae</taxon>
        <taxon>Pentapetalae</taxon>
        <taxon>rosids</taxon>
        <taxon>fabids</taxon>
        <taxon>Fabales</taxon>
        <taxon>Fabaceae</taxon>
        <taxon>Papilionoideae</taxon>
        <taxon>50 kb inversion clade</taxon>
        <taxon>dalbergioids sensu lato</taxon>
        <taxon>Dalbergieae</taxon>
        <taxon>Pterocarpus clade</taxon>
        <taxon>Stylosanthes</taxon>
    </lineage>
</organism>
<protein>
    <recommendedName>
        <fullName evidence="1">Replication factor A C-terminal domain-containing protein</fullName>
    </recommendedName>
</protein>
<sequence>MEEDFLKLSKKCTIEELHEENEEGFFFMVSSTITDVLQEGPWWYSGCSYGKFVRPRSGAYYCDTCGSHFTQVIPRYRVTTACVPDETSQGIFVLFDREAVHLWGKSCDALFKEVQMDADLISGDNNPLIFKDLVERRIILKVDDLKDEADKYFGNYRVRRLYDDDKLIKLFDDESANEDGLVTPAESQICGLDDFNSQVEVARSNDSVVLADAVSELEELSREMKVLLDSPLIESEAALCEVLEAGESSGQNLKAPTIVAKRPVKRSLIVEFDSEEDDDFVPAYKAHKARDE</sequence>
<dbReference type="InterPro" id="IPR012340">
    <property type="entry name" value="NA-bd_OB-fold"/>
</dbReference>
<dbReference type="SUPFAM" id="SSF50249">
    <property type="entry name" value="Nucleic acid-binding proteins"/>
    <property type="match status" value="1"/>
</dbReference>
<evidence type="ECO:0000313" key="3">
    <source>
        <dbReference type="Proteomes" id="UP001341840"/>
    </source>
</evidence>
<proteinExistence type="predicted"/>
<evidence type="ECO:0000313" key="2">
    <source>
        <dbReference type="EMBL" id="MED6192752.1"/>
    </source>
</evidence>